<keyword evidence="2" id="KW-0805">Transcription regulation</keyword>
<evidence type="ECO:0000256" key="4">
    <source>
        <dbReference type="ARBA" id="ARBA00023163"/>
    </source>
</evidence>
<evidence type="ECO:0000259" key="8">
    <source>
        <dbReference type="PROSITE" id="PS50811"/>
    </source>
</evidence>
<keyword evidence="6" id="KW-0175">Coiled coil</keyword>
<feature type="region of interest" description="Disordered" evidence="7">
    <location>
        <begin position="202"/>
        <end position="251"/>
    </location>
</feature>
<dbReference type="InterPro" id="IPR036576">
    <property type="entry name" value="WRKY_dom_sf"/>
</dbReference>
<evidence type="ECO:0000256" key="5">
    <source>
        <dbReference type="ARBA" id="ARBA00023242"/>
    </source>
</evidence>
<dbReference type="GO" id="GO:0003700">
    <property type="term" value="F:DNA-binding transcription factor activity"/>
    <property type="evidence" value="ECO:0007669"/>
    <property type="project" value="InterPro"/>
</dbReference>
<accession>A0AA42AYR4</accession>
<evidence type="ECO:0000256" key="2">
    <source>
        <dbReference type="ARBA" id="ARBA00023015"/>
    </source>
</evidence>
<dbReference type="FunFam" id="2.20.25.80:FF:000002">
    <property type="entry name" value="probable WRKY transcription factor 31"/>
    <property type="match status" value="1"/>
</dbReference>
<dbReference type="InterPro" id="IPR044810">
    <property type="entry name" value="WRKY_plant"/>
</dbReference>
<dbReference type="SMART" id="SM00774">
    <property type="entry name" value="WRKY"/>
    <property type="match status" value="1"/>
</dbReference>
<evidence type="ECO:0000256" key="6">
    <source>
        <dbReference type="SAM" id="Coils"/>
    </source>
</evidence>
<name>A0AA42AYR4_PAPNU</name>
<comment type="subcellular location">
    <subcellularLocation>
        <location evidence="1">Nucleus</location>
    </subcellularLocation>
</comment>
<dbReference type="SUPFAM" id="SSF118290">
    <property type="entry name" value="WRKY DNA-binding domain"/>
    <property type="match status" value="1"/>
</dbReference>
<evidence type="ECO:0000256" key="1">
    <source>
        <dbReference type="ARBA" id="ARBA00004123"/>
    </source>
</evidence>
<dbReference type="PROSITE" id="PS50811">
    <property type="entry name" value="WRKY"/>
    <property type="match status" value="1"/>
</dbReference>
<evidence type="ECO:0000256" key="7">
    <source>
        <dbReference type="SAM" id="MobiDB-lite"/>
    </source>
</evidence>
<dbReference type="Pfam" id="PF03106">
    <property type="entry name" value="WRKY"/>
    <property type="match status" value="1"/>
</dbReference>
<feature type="domain" description="WRKY" evidence="8">
    <location>
        <begin position="256"/>
        <end position="322"/>
    </location>
</feature>
<dbReference type="PANTHER" id="PTHR31429:SF24">
    <property type="entry name" value="WRKY TRANSCRIPTION FACTOR 72-RELATED"/>
    <property type="match status" value="1"/>
</dbReference>
<dbReference type="PANTHER" id="PTHR31429">
    <property type="entry name" value="WRKY TRANSCRIPTION FACTOR 36-RELATED"/>
    <property type="match status" value="1"/>
</dbReference>
<dbReference type="GO" id="GO:0043565">
    <property type="term" value="F:sequence-specific DNA binding"/>
    <property type="evidence" value="ECO:0007669"/>
    <property type="project" value="InterPro"/>
</dbReference>
<feature type="compositionally biased region" description="Low complexity" evidence="7">
    <location>
        <begin position="579"/>
        <end position="593"/>
    </location>
</feature>
<evidence type="ECO:0000256" key="3">
    <source>
        <dbReference type="ARBA" id="ARBA00023125"/>
    </source>
</evidence>
<feature type="compositionally biased region" description="Basic and acidic residues" evidence="7">
    <location>
        <begin position="209"/>
        <end position="219"/>
    </location>
</feature>
<dbReference type="GO" id="GO:0005634">
    <property type="term" value="C:nucleus"/>
    <property type="evidence" value="ECO:0007669"/>
    <property type="project" value="UniProtKB-SubCell"/>
</dbReference>
<evidence type="ECO:0000313" key="10">
    <source>
        <dbReference type="Proteomes" id="UP001177140"/>
    </source>
</evidence>
<keyword evidence="10" id="KW-1185">Reference proteome</keyword>
<proteinExistence type="predicted"/>
<organism evidence="9 10">
    <name type="scientific">Papaver nudicaule</name>
    <name type="common">Iceland poppy</name>
    <dbReference type="NCBI Taxonomy" id="74823"/>
    <lineage>
        <taxon>Eukaryota</taxon>
        <taxon>Viridiplantae</taxon>
        <taxon>Streptophyta</taxon>
        <taxon>Embryophyta</taxon>
        <taxon>Tracheophyta</taxon>
        <taxon>Spermatophyta</taxon>
        <taxon>Magnoliopsida</taxon>
        <taxon>Ranunculales</taxon>
        <taxon>Papaveraceae</taxon>
        <taxon>Papaveroideae</taxon>
        <taxon>Papaver</taxon>
    </lineage>
</organism>
<keyword evidence="5" id="KW-0539">Nucleus</keyword>
<sequence>MEDTVMEFGSSSSTASLVGVVKEHKQQLGATYESSSSPSCTAEIDQEEEEDHNIEIKDYQELESTKVEMSQVREENNRLRTVLARILEDYQSLQKRLVEVVQQGEQTKTNTLRTFPFHQTPPMIQPEEESQLVSLSLGRTTSSSSEKFGNYLSKLPKEETTQDKFSKEAILSLGLDCNYEVISAPISSNSTSAEPVMIYPSPENSFGNDDPKEDEREKWQTNNAASNGKAVIRSRDDDVSQQNPVKKPRVSVRTRCETPTMNDGCQWRKYGQKISKGNPCPRAYYRCTVAPGCPVRKQVQRCAEDKSILITTYEGNHSHPLSVSASAMASTTSAAASMLMSGSSTSRLALSSGSNGSSTTLANLHGLNFSNLSSSETGSKQIFYIPNSSVSSASSLNPTITLDLTTPSSSSLSSLSHLGRLSSSTNNFPTSTHKYSSTSFNFSSPTFAQSKSFTSSPTSWSNGYLSHQPYKVQNQIQFYQPYQSLNKNIINTNPSPAQQSLTADTIAAATKALTSDHVGSGKWPSLDHQFPIITTHPTMPKGDGYGSSYMNVSSVSASASASSSSSQQGISMFLQSSSALPFSSSSKSTTSVSPNMDDS</sequence>
<keyword evidence="3" id="KW-0238">DNA-binding</keyword>
<feature type="region of interest" description="Disordered" evidence="7">
    <location>
        <begin position="579"/>
        <end position="599"/>
    </location>
</feature>
<gene>
    <name evidence="9" type="ORF">MKW94_004350</name>
</gene>
<reference evidence="9" key="1">
    <citation type="submission" date="2022-03" db="EMBL/GenBank/DDBJ databases">
        <title>A functionally conserved STORR gene fusion in Papaver species that diverged 16.8 million years ago.</title>
        <authorList>
            <person name="Catania T."/>
        </authorList>
    </citation>
    <scope>NUCLEOTIDE SEQUENCE</scope>
    <source>
        <strain evidence="9">S-191538</strain>
    </source>
</reference>
<comment type="caution">
    <text evidence="9">The sequence shown here is derived from an EMBL/GenBank/DDBJ whole genome shotgun (WGS) entry which is preliminary data.</text>
</comment>
<dbReference type="InterPro" id="IPR003657">
    <property type="entry name" value="WRKY_dom"/>
</dbReference>
<dbReference type="Gene3D" id="2.20.25.80">
    <property type="entry name" value="WRKY domain"/>
    <property type="match status" value="1"/>
</dbReference>
<dbReference type="Proteomes" id="UP001177140">
    <property type="component" value="Unassembled WGS sequence"/>
</dbReference>
<dbReference type="EMBL" id="JAJJMA010267087">
    <property type="protein sequence ID" value="MCL7045208.1"/>
    <property type="molecule type" value="Genomic_DNA"/>
</dbReference>
<dbReference type="AlphaFoldDB" id="A0AA42AYR4"/>
<protein>
    <recommendedName>
        <fullName evidence="8">WRKY domain-containing protein</fullName>
    </recommendedName>
</protein>
<feature type="coiled-coil region" evidence="6">
    <location>
        <begin position="62"/>
        <end position="103"/>
    </location>
</feature>
<evidence type="ECO:0000313" key="9">
    <source>
        <dbReference type="EMBL" id="MCL7045208.1"/>
    </source>
</evidence>
<keyword evidence="4" id="KW-0804">Transcription</keyword>